<evidence type="ECO:0000313" key="3">
    <source>
        <dbReference type="Proteomes" id="UP001138708"/>
    </source>
</evidence>
<feature type="non-terminal residue" evidence="2">
    <location>
        <position position="168"/>
    </location>
</feature>
<evidence type="ECO:0000313" key="2">
    <source>
        <dbReference type="EMBL" id="MBR0662722.1"/>
    </source>
</evidence>
<reference evidence="2" key="2">
    <citation type="journal article" date="2021" name="Syst. Appl. Microbiol.">
        <title>Roseomonas hellenica sp. nov., isolated from roots of wild-growing Alkanna tinctoria.</title>
        <authorList>
            <person name="Rat A."/>
            <person name="Naranjo H.D."/>
            <person name="Lebbe L."/>
            <person name="Cnockaert M."/>
            <person name="Krigas N."/>
            <person name="Grigoriadou K."/>
            <person name="Maloupa E."/>
            <person name="Willems A."/>
        </authorList>
    </citation>
    <scope>NUCLEOTIDE SEQUENCE</scope>
    <source>
        <strain evidence="2">LMG 31161</strain>
    </source>
</reference>
<accession>A0A9X9WQW2</accession>
<proteinExistence type="predicted"/>
<comment type="caution">
    <text evidence="2">The sequence shown here is derived from an EMBL/GenBank/DDBJ whole genome shotgun (WGS) entry which is preliminary data.</text>
</comment>
<feature type="non-terminal residue" evidence="2">
    <location>
        <position position="1"/>
    </location>
</feature>
<gene>
    <name evidence="2" type="ORF">GXW75_25990</name>
</gene>
<protein>
    <submittedName>
        <fullName evidence="2">Chromosome partitioning protein ParA</fullName>
    </submittedName>
</protein>
<organism evidence="2 3">
    <name type="scientific">Neoroseomonas oryzicola</name>
    <dbReference type="NCBI Taxonomy" id="535904"/>
    <lineage>
        <taxon>Bacteria</taxon>
        <taxon>Pseudomonadati</taxon>
        <taxon>Pseudomonadota</taxon>
        <taxon>Alphaproteobacteria</taxon>
        <taxon>Acetobacterales</taxon>
        <taxon>Acetobacteraceae</taxon>
        <taxon>Neoroseomonas</taxon>
    </lineage>
</organism>
<reference evidence="2" key="1">
    <citation type="submission" date="2020-01" db="EMBL/GenBank/DDBJ databases">
        <authorList>
            <person name="Rat A."/>
        </authorList>
    </citation>
    <scope>NUCLEOTIDE SEQUENCE</scope>
    <source>
        <strain evidence="2">LMG 31161</strain>
    </source>
</reference>
<name>A0A9X9WQW2_9PROT</name>
<dbReference type="EMBL" id="JAAEDK010000166">
    <property type="protein sequence ID" value="MBR0662722.1"/>
    <property type="molecule type" value="Genomic_DNA"/>
</dbReference>
<dbReference type="Proteomes" id="UP001138708">
    <property type="component" value="Unassembled WGS sequence"/>
</dbReference>
<keyword evidence="1" id="KW-0175">Coiled coil</keyword>
<feature type="coiled-coil region" evidence="1">
    <location>
        <begin position="134"/>
        <end position="168"/>
    </location>
</feature>
<evidence type="ECO:0000256" key="1">
    <source>
        <dbReference type="SAM" id="Coils"/>
    </source>
</evidence>
<sequence>LREVLTAREPGAAAPILDQVGVPAGLEAALGAALGETLESPAEESGPRFWRALPPLDAAAPLPDGAVPLSRLVEAPAMLTRALSQIGLLPKGADGAALQAALKPGQSLVTEDGALWRWDGHTARAGAPTPGAVRLAQRNALRAAEAKLDRAEAEAATTEAARAAAAAR</sequence>
<dbReference type="AlphaFoldDB" id="A0A9X9WQW2"/>